<reference evidence="2" key="1">
    <citation type="journal article" date="2011" name="Genome Biol.">
        <title>Comparative genomics of the social amoebae Dictyostelium discoideum and Dictyostelium purpureum.</title>
        <authorList>
            <consortium name="US DOE Joint Genome Institute (JGI-PGF)"/>
            <person name="Sucgang R."/>
            <person name="Kuo A."/>
            <person name="Tian X."/>
            <person name="Salerno W."/>
            <person name="Parikh A."/>
            <person name="Feasley C.L."/>
            <person name="Dalin E."/>
            <person name="Tu H."/>
            <person name="Huang E."/>
            <person name="Barry K."/>
            <person name="Lindquist E."/>
            <person name="Shapiro H."/>
            <person name="Bruce D."/>
            <person name="Schmutz J."/>
            <person name="Salamov A."/>
            <person name="Fey P."/>
            <person name="Gaudet P."/>
            <person name="Anjard C."/>
            <person name="Babu M.M."/>
            <person name="Basu S."/>
            <person name="Bushmanova Y."/>
            <person name="van der Wel H."/>
            <person name="Katoh-Kurasawa M."/>
            <person name="Dinh C."/>
            <person name="Coutinho P.M."/>
            <person name="Saito T."/>
            <person name="Elias M."/>
            <person name="Schaap P."/>
            <person name="Kay R.R."/>
            <person name="Henrissat B."/>
            <person name="Eichinger L."/>
            <person name="Rivero F."/>
            <person name="Putnam N.H."/>
            <person name="West C.M."/>
            <person name="Loomis W.F."/>
            <person name="Chisholm R.L."/>
            <person name="Shaulsky G."/>
            <person name="Strassmann J.E."/>
            <person name="Queller D.C."/>
            <person name="Kuspa A."/>
            <person name="Grigoriev I.V."/>
        </authorList>
    </citation>
    <scope>NUCLEOTIDE SEQUENCE [LARGE SCALE GENOMIC DNA]</scope>
    <source>
        <strain evidence="2">QSDP1</strain>
    </source>
</reference>
<proteinExistence type="predicted"/>
<name>F0ZTU9_DICPU</name>
<accession>F0ZTU9</accession>
<dbReference type="InParanoid" id="F0ZTU9"/>
<dbReference type="RefSeq" id="XP_003290854.1">
    <property type="nucleotide sequence ID" value="XM_003290806.1"/>
</dbReference>
<dbReference type="Proteomes" id="UP000001064">
    <property type="component" value="Unassembled WGS sequence"/>
</dbReference>
<dbReference type="KEGG" id="dpp:DICPUDRAFT_95233"/>
<protein>
    <submittedName>
        <fullName evidence="1">Expressed protein</fullName>
    </submittedName>
</protein>
<sequence length="225" mass="26998">MLDLESLRDSINDIDKNNGNNYRDKRKQIREKKMNWKKMLKKCKGYIANKLTNYTSKENDFRNLIIDLLEYFCDVTVINKYNYRSDFNQIVKLSRDISVWNEEKNEIEIRLTPGSLKGSRRPDILFVKNKNRKKIIMIEVKFFFKFGTMYRYYLNGKKKFSNSYKEVQESASRQNKTLKKLIIDKSRREPQNINIKTFTILGYKCNSKIPLVERINKFGIDIQKN</sequence>
<dbReference type="AlphaFoldDB" id="F0ZTU9"/>
<keyword evidence="2" id="KW-1185">Reference proteome</keyword>
<dbReference type="EMBL" id="GL871183">
    <property type="protein sequence ID" value="EGC32639.1"/>
    <property type="molecule type" value="Genomic_DNA"/>
</dbReference>
<gene>
    <name evidence="1" type="ORF">DICPUDRAFT_95233</name>
</gene>
<dbReference type="VEuPathDB" id="AmoebaDB:DICPUDRAFT_95233"/>
<evidence type="ECO:0000313" key="2">
    <source>
        <dbReference type="Proteomes" id="UP000001064"/>
    </source>
</evidence>
<dbReference type="GeneID" id="10508553"/>
<evidence type="ECO:0000313" key="1">
    <source>
        <dbReference type="EMBL" id="EGC32639.1"/>
    </source>
</evidence>
<organism evidence="1 2">
    <name type="scientific">Dictyostelium purpureum</name>
    <name type="common">Slime mold</name>
    <dbReference type="NCBI Taxonomy" id="5786"/>
    <lineage>
        <taxon>Eukaryota</taxon>
        <taxon>Amoebozoa</taxon>
        <taxon>Evosea</taxon>
        <taxon>Eumycetozoa</taxon>
        <taxon>Dictyostelia</taxon>
        <taxon>Dictyosteliales</taxon>
        <taxon>Dictyosteliaceae</taxon>
        <taxon>Dictyostelium</taxon>
    </lineage>
</organism>